<evidence type="ECO:0000313" key="2">
    <source>
        <dbReference type="Proteomes" id="UP000813427"/>
    </source>
</evidence>
<accession>A0A8K0S1K5</accession>
<sequence>MPLAISGLPLFRWHAKRKPRHKGCIIPHTDRVTPWRVAVHRRALVSPRRCNRIIDNLSAKKNNEDWARPEWILTVHNSKTVHSELFCAPPLDHSSHCNVDGADMHASIRRVMSCHIHPMHRRTCYARYRRQCFIQSPVRLVDHLEAGCGALLDVTYSIPSQQPSLFRGPSWREPVVMMACFGLWLDMKPVITDADMERETCLVERLLNHSLT</sequence>
<dbReference type="AlphaFoldDB" id="A0A8K0S1K5"/>
<evidence type="ECO:0000313" key="1">
    <source>
        <dbReference type="EMBL" id="KAH7252385.1"/>
    </source>
</evidence>
<dbReference type="OrthoDB" id="10272678at2759"/>
<dbReference type="Proteomes" id="UP000813427">
    <property type="component" value="Unassembled WGS sequence"/>
</dbReference>
<name>A0A8K0S1K5_9HYPO</name>
<keyword evidence="2" id="KW-1185">Reference proteome</keyword>
<organism evidence="1 2">
    <name type="scientific">Fusarium tricinctum</name>
    <dbReference type="NCBI Taxonomy" id="61284"/>
    <lineage>
        <taxon>Eukaryota</taxon>
        <taxon>Fungi</taxon>
        <taxon>Dikarya</taxon>
        <taxon>Ascomycota</taxon>
        <taxon>Pezizomycotina</taxon>
        <taxon>Sordariomycetes</taxon>
        <taxon>Hypocreomycetidae</taxon>
        <taxon>Hypocreales</taxon>
        <taxon>Nectriaceae</taxon>
        <taxon>Fusarium</taxon>
        <taxon>Fusarium tricinctum species complex</taxon>
    </lineage>
</organism>
<comment type="caution">
    <text evidence="1">The sequence shown here is derived from an EMBL/GenBank/DDBJ whole genome shotgun (WGS) entry which is preliminary data.</text>
</comment>
<protein>
    <submittedName>
        <fullName evidence="1">Uncharacterized protein</fullName>
    </submittedName>
</protein>
<gene>
    <name evidence="1" type="ORF">BKA59DRAFT_159030</name>
</gene>
<reference evidence="1" key="1">
    <citation type="journal article" date="2021" name="Nat. Commun.">
        <title>Genetic determinants of endophytism in the Arabidopsis root mycobiome.</title>
        <authorList>
            <person name="Mesny F."/>
            <person name="Miyauchi S."/>
            <person name="Thiergart T."/>
            <person name="Pickel B."/>
            <person name="Atanasova L."/>
            <person name="Karlsson M."/>
            <person name="Huettel B."/>
            <person name="Barry K.W."/>
            <person name="Haridas S."/>
            <person name="Chen C."/>
            <person name="Bauer D."/>
            <person name="Andreopoulos W."/>
            <person name="Pangilinan J."/>
            <person name="LaButti K."/>
            <person name="Riley R."/>
            <person name="Lipzen A."/>
            <person name="Clum A."/>
            <person name="Drula E."/>
            <person name="Henrissat B."/>
            <person name="Kohler A."/>
            <person name="Grigoriev I.V."/>
            <person name="Martin F.M."/>
            <person name="Hacquard S."/>
        </authorList>
    </citation>
    <scope>NUCLEOTIDE SEQUENCE</scope>
    <source>
        <strain evidence="1">MPI-SDFR-AT-0068</strain>
    </source>
</reference>
<dbReference type="EMBL" id="JAGPXF010000003">
    <property type="protein sequence ID" value="KAH7252385.1"/>
    <property type="molecule type" value="Genomic_DNA"/>
</dbReference>
<proteinExistence type="predicted"/>